<dbReference type="InterPro" id="IPR007315">
    <property type="entry name" value="PIG-V/Gpi18"/>
</dbReference>
<accession>A0A1F5MJC7</accession>
<dbReference type="GO" id="GO:0016020">
    <property type="term" value="C:membrane"/>
    <property type="evidence" value="ECO:0007669"/>
    <property type="project" value="GOC"/>
</dbReference>
<evidence type="ECO:0000256" key="8">
    <source>
        <dbReference type="ARBA" id="ARBA00022989"/>
    </source>
</evidence>
<feature type="transmembrane region" description="Helical" evidence="10">
    <location>
        <begin position="12"/>
        <end position="32"/>
    </location>
</feature>
<feature type="transmembrane region" description="Helical" evidence="10">
    <location>
        <begin position="312"/>
        <end position="329"/>
    </location>
</feature>
<keyword evidence="4" id="KW-0328">Glycosyltransferase</keyword>
<keyword evidence="9 10" id="KW-0472">Membrane</keyword>
<comment type="caution">
    <text evidence="11">The sequence shown here is derived from an EMBL/GenBank/DDBJ whole genome shotgun (WGS) entry which is preliminary data.</text>
</comment>
<sequence length="383" mass="44013">MLDRKIFKTVLLLFLSWRIGLFIVLIAAINFLPLGYSDKFLGGGSNNYPLIPEVFAWANFDGEHFLAISIFGYNAKEQAFFPLYPALINILSRPFYGELYNTMFYSTIMGVLISSVCFLVALYFLWKLLRIDFDTSLVNLTVILLLVFPTSFFFAAVYSESLFFLLSILSFYFARINKWYEASLCGMFASATRVFGVLLLPTLLIELYLQKGKFKDGLKLLLIPVGLLLYMIYQWSQTGDPLAFYHLQGTIGEQRQLGIILLPQVFYRYINILFHSDPTNPIYQTVVLEFITGILFLFLPIYGYLKKIRLSYLFYALVGFMLSPLQGSFSSVPRYIIVLFPSFVALAILFNNFPKWSKIVLMSVLVMALIIEASLFFRGYWVA</sequence>
<evidence type="ECO:0000256" key="6">
    <source>
        <dbReference type="ARBA" id="ARBA00022692"/>
    </source>
</evidence>
<dbReference type="Proteomes" id="UP000178017">
    <property type="component" value="Unassembled WGS sequence"/>
</dbReference>
<evidence type="ECO:0000313" key="11">
    <source>
        <dbReference type="EMBL" id="OGE65474.1"/>
    </source>
</evidence>
<keyword evidence="8 10" id="KW-1133">Transmembrane helix</keyword>
<reference evidence="11 12" key="1">
    <citation type="journal article" date="2016" name="Nat. Commun.">
        <title>Thousands of microbial genomes shed light on interconnected biogeochemical processes in an aquifer system.</title>
        <authorList>
            <person name="Anantharaman K."/>
            <person name="Brown C.T."/>
            <person name="Hug L.A."/>
            <person name="Sharon I."/>
            <person name="Castelle C.J."/>
            <person name="Probst A.J."/>
            <person name="Thomas B.C."/>
            <person name="Singh A."/>
            <person name="Wilkins M.J."/>
            <person name="Karaoz U."/>
            <person name="Brodie E.L."/>
            <person name="Williams K.H."/>
            <person name="Hubbard S.S."/>
            <person name="Banfield J.F."/>
        </authorList>
    </citation>
    <scope>NUCLEOTIDE SEQUENCE [LARGE SCALE GENOMIC DNA]</scope>
</reference>
<organism evidence="11 12">
    <name type="scientific">Candidatus Daviesbacteria bacterium RIFCSPLOWO2_01_FULL_40_24</name>
    <dbReference type="NCBI Taxonomy" id="1797787"/>
    <lineage>
        <taxon>Bacteria</taxon>
        <taxon>Candidatus Daviesiibacteriota</taxon>
    </lineage>
</organism>
<evidence type="ECO:0000256" key="1">
    <source>
        <dbReference type="ARBA" id="ARBA00004477"/>
    </source>
</evidence>
<gene>
    <name evidence="11" type="ORF">A3B49_01130</name>
</gene>
<feature type="transmembrane region" description="Helical" evidence="10">
    <location>
        <begin position="360"/>
        <end position="381"/>
    </location>
</feature>
<comment type="subcellular location">
    <subcellularLocation>
        <location evidence="1">Endoplasmic reticulum membrane</location>
        <topology evidence="1">Multi-pass membrane protein</topology>
    </subcellularLocation>
</comment>
<evidence type="ECO:0000256" key="4">
    <source>
        <dbReference type="ARBA" id="ARBA00022676"/>
    </source>
</evidence>
<comment type="pathway">
    <text evidence="2">Glycolipid biosynthesis; glycosylphosphatidylinositol-anchor biosynthesis.</text>
</comment>
<feature type="transmembrane region" description="Helical" evidence="10">
    <location>
        <begin position="103"/>
        <end position="125"/>
    </location>
</feature>
<feature type="transmembrane region" description="Helical" evidence="10">
    <location>
        <begin position="179"/>
        <end position="205"/>
    </location>
</feature>
<evidence type="ECO:0000256" key="10">
    <source>
        <dbReference type="SAM" id="Phobius"/>
    </source>
</evidence>
<dbReference type="UniPathway" id="UPA00196"/>
<protein>
    <recommendedName>
        <fullName evidence="13">Glycosyltransferase RgtA/B/C/D-like domain-containing protein</fullName>
    </recommendedName>
</protein>
<keyword evidence="5" id="KW-0808">Transferase</keyword>
<evidence type="ECO:0000256" key="9">
    <source>
        <dbReference type="ARBA" id="ARBA00023136"/>
    </source>
</evidence>
<name>A0A1F5MJC7_9BACT</name>
<evidence type="ECO:0000256" key="3">
    <source>
        <dbReference type="ARBA" id="ARBA00022502"/>
    </source>
</evidence>
<dbReference type="GO" id="GO:0004376">
    <property type="term" value="F:GPI mannosyltransferase activity"/>
    <property type="evidence" value="ECO:0007669"/>
    <property type="project" value="InterPro"/>
</dbReference>
<dbReference type="GO" id="GO:0031501">
    <property type="term" value="C:mannosyltransferase complex"/>
    <property type="evidence" value="ECO:0007669"/>
    <property type="project" value="TreeGrafter"/>
</dbReference>
<dbReference type="EMBL" id="MFDO01000018">
    <property type="protein sequence ID" value="OGE65474.1"/>
    <property type="molecule type" value="Genomic_DNA"/>
</dbReference>
<dbReference type="PANTHER" id="PTHR12468">
    <property type="entry name" value="GPI MANNOSYLTRANSFERASE 2"/>
    <property type="match status" value="1"/>
</dbReference>
<feature type="transmembrane region" description="Helical" evidence="10">
    <location>
        <begin position="217"/>
        <end position="235"/>
    </location>
</feature>
<dbReference type="PANTHER" id="PTHR12468:SF2">
    <property type="entry name" value="GPI MANNOSYLTRANSFERASE 2"/>
    <property type="match status" value="1"/>
</dbReference>
<dbReference type="GO" id="GO:0006506">
    <property type="term" value="P:GPI anchor biosynthetic process"/>
    <property type="evidence" value="ECO:0007669"/>
    <property type="project" value="UniProtKB-UniPathway"/>
</dbReference>
<evidence type="ECO:0000256" key="2">
    <source>
        <dbReference type="ARBA" id="ARBA00004687"/>
    </source>
</evidence>
<feature type="transmembrane region" description="Helical" evidence="10">
    <location>
        <begin position="282"/>
        <end position="305"/>
    </location>
</feature>
<dbReference type="AlphaFoldDB" id="A0A1F5MJC7"/>
<keyword evidence="7" id="KW-0256">Endoplasmic reticulum</keyword>
<feature type="transmembrane region" description="Helical" evidence="10">
    <location>
        <begin position="137"/>
        <end position="159"/>
    </location>
</feature>
<evidence type="ECO:0000313" key="12">
    <source>
        <dbReference type="Proteomes" id="UP000178017"/>
    </source>
</evidence>
<dbReference type="GO" id="GO:0000009">
    <property type="term" value="F:alpha-1,6-mannosyltransferase activity"/>
    <property type="evidence" value="ECO:0007669"/>
    <property type="project" value="InterPro"/>
</dbReference>
<proteinExistence type="predicted"/>
<keyword evidence="6 10" id="KW-0812">Transmembrane</keyword>
<keyword evidence="3" id="KW-0337">GPI-anchor biosynthesis</keyword>
<feature type="transmembrane region" description="Helical" evidence="10">
    <location>
        <begin position="335"/>
        <end position="353"/>
    </location>
</feature>
<evidence type="ECO:0008006" key="13">
    <source>
        <dbReference type="Google" id="ProtNLM"/>
    </source>
</evidence>
<evidence type="ECO:0000256" key="7">
    <source>
        <dbReference type="ARBA" id="ARBA00022824"/>
    </source>
</evidence>
<evidence type="ECO:0000256" key="5">
    <source>
        <dbReference type="ARBA" id="ARBA00022679"/>
    </source>
</evidence>
<dbReference type="Pfam" id="PF04188">
    <property type="entry name" value="Mannosyl_trans2"/>
    <property type="match status" value="1"/>
</dbReference>